<name>A0A9D3YAD3_DREPO</name>
<reference evidence="1" key="2">
    <citation type="submission" date="2020-11" db="EMBL/GenBank/DDBJ databases">
        <authorList>
            <person name="McCartney M.A."/>
            <person name="Auch B."/>
            <person name="Kono T."/>
            <person name="Mallez S."/>
            <person name="Becker A."/>
            <person name="Gohl D.M."/>
            <person name="Silverstein K.A.T."/>
            <person name="Koren S."/>
            <person name="Bechman K.B."/>
            <person name="Herman A."/>
            <person name="Abrahante J.E."/>
            <person name="Garbe J."/>
        </authorList>
    </citation>
    <scope>NUCLEOTIDE SEQUENCE</scope>
    <source>
        <strain evidence="1">Duluth1</strain>
        <tissue evidence="1">Whole animal</tissue>
    </source>
</reference>
<comment type="caution">
    <text evidence="1">The sequence shown here is derived from an EMBL/GenBank/DDBJ whole genome shotgun (WGS) entry which is preliminary data.</text>
</comment>
<evidence type="ECO:0000313" key="2">
    <source>
        <dbReference type="Proteomes" id="UP000828390"/>
    </source>
</evidence>
<protein>
    <submittedName>
        <fullName evidence="1">Uncharacterized protein</fullName>
    </submittedName>
</protein>
<gene>
    <name evidence="1" type="ORF">DPMN_083702</name>
</gene>
<evidence type="ECO:0000313" key="1">
    <source>
        <dbReference type="EMBL" id="KAH3696237.1"/>
    </source>
</evidence>
<organism evidence="1 2">
    <name type="scientific">Dreissena polymorpha</name>
    <name type="common">Zebra mussel</name>
    <name type="synonym">Mytilus polymorpha</name>
    <dbReference type="NCBI Taxonomy" id="45954"/>
    <lineage>
        <taxon>Eukaryota</taxon>
        <taxon>Metazoa</taxon>
        <taxon>Spiralia</taxon>
        <taxon>Lophotrochozoa</taxon>
        <taxon>Mollusca</taxon>
        <taxon>Bivalvia</taxon>
        <taxon>Autobranchia</taxon>
        <taxon>Heteroconchia</taxon>
        <taxon>Euheterodonta</taxon>
        <taxon>Imparidentia</taxon>
        <taxon>Neoheterodontei</taxon>
        <taxon>Myida</taxon>
        <taxon>Dreissenoidea</taxon>
        <taxon>Dreissenidae</taxon>
        <taxon>Dreissena</taxon>
    </lineage>
</organism>
<reference evidence="1" key="1">
    <citation type="journal article" date="2019" name="bioRxiv">
        <title>The Genome of the Zebra Mussel, Dreissena polymorpha: A Resource for Invasive Species Research.</title>
        <authorList>
            <person name="McCartney M.A."/>
            <person name="Auch B."/>
            <person name="Kono T."/>
            <person name="Mallez S."/>
            <person name="Zhang Y."/>
            <person name="Obille A."/>
            <person name="Becker A."/>
            <person name="Abrahante J.E."/>
            <person name="Garbe J."/>
            <person name="Badalamenti J.P."/>
            <person name="Herman A."/>
            <person name="Mangelson H."/>
            <person name="Liachko I."/>
            <person name="Sullivan S."/>
            <person name="Sone E.D."/>
            <person name="Koren S."/>
            <person name="Silverstein K.A.T."/>
            <person name="Beckman K.B."/>
            <person name="Gohl D.M."/>
        </authorList>
    </citation>
    <scope>NUCLEOTIDE SEQUENCE</scope>
    <source>
        <strain evidence="1">Duluth1</strain>
        <tissue evidence="1">Whole animal</tissue>
    </source>
</reference>
<sequence>MPLRIRCNFFADIKSVLIQLHKHYHYSSKAMRELQELAVAMGHKILRPANLEGKPGRH</sequence>
<keyword evidence="2" id="KW-1185">Reference proteome</keyword>
<dbReference type="Proteomes" id="UP000828390">
    <property type="component" value="Unassembled WGS sequence"/>
</dbReference>
<dbReference type="EMBL" id="JAIWYP010000016">
    <property type="protein sequence ID" value="KAH3696237.1"/>
    <property type="molecule type" value="Genomic_DNA"/>
</dbReference>
<dbReference type="AlphaFoldDB" id="A0A9D3YAD3"/>
<proteinExistence type="predicted"/>
<accession>A0A9D3YAD3</accession>